<dbReference type="OrthoDB" id="319770at2759"/>
<keyword evidence="2" id="KW-1185">Reference proteome</keyword>
<dbReference type="EMBL" id="CAJJDN010000010">
    <property type="protein sequence ID" value="CAD8056673.1"/>
    <property type="molecule type" value="Genomic_DNA"/>
</dbReference>
<proteinExistence type="predicted"/>
<dbReference type="AlphaFoldDB" id="A0A8S1KSY0"/>
<protein>
    <submittedName>
        <fullName evidence="1">Uncharacterized protein</fullName>
    </submittedName>
</protein>
<gene>
    <name evidence="1" type="ORF">PSON_ATCC_30995.1.T0100397</name>
</gene>
<name>A0A8S1KSY0_9CILI</name>
<sequence>MSLERVRKSLQIIFGIESNQTTREPLIQERIQQEFVFDSKNNDQHQNKFLIVNQQRKRSNQYFYAIDRLKSFYQNNRVQSNELEQIPVISYLGDLTEKKVNLNMSHARWNQLDRFSDNDSANFSSSLGEKLVQKSSNLLASVSKQQFRPYYMQENNQESFNNQFQSIQQQHQNNIQQSQKQQTIFGGNRSKVHFMREEKEQKSKNNKPESNFKRLGGILEDDFLLPSFLKDKVQDKNVRGQEIPSNNKLLELQNFNFCSINKQNNINESISQMDFNKIHSQYQLNNQIENDYNIKKQFQDKKQNQIRFWDKEPINEKNPFRTSSDGISVFENKIKPPWQVSNQINNLQNEQDVNQISENISINDFDQIQEKQEKQSTTSIEQQVNISFGGCDIDIQEDQKLKNNDQIEYQHQKNSLIFDNFVNPKFDFENHTPQSKEKAINIQKQLDFSEQTPVFKQPEENKQGLKEHKKIKIQGESQIPKTPRNNNFLFQKGDNRNAIEQIQKNLSTDFNAQENESPKRSNNNQLQVIQ</sequence>
<dbReference type="Proteomes" id="UP000692954">
    <property type="component" value="Unassembled WGS sequence"/>
</dbReference>
<reference evidence="1" key="1">
    <citation type="submission" date="2021-01" db="EMBL/GenBank/DDBJ databases">
        <authorList>
            <consortium name="Genoscope - CEA"/>
            <person name="William W."/>
        </authorList>
    </citation>
    <scope>NUCLEOTIDE SEQUENCE</scope>
</reference>
<accession>A0A8S1KSY0</accession>
<evidence type="ECO:0000313" key="1">
    <source>
        <dbReference type="EMBL" id="CAD8056673.1"/>
    </source>
</evidence>
<evidence type="ECO:0000313" key="2">
    <source>
        <dbReference type="Proteomes" id="UP000692954"/>
    </source>
</evidence>
<organism evidence="1 2">
    <name type="scientific">Paramecium sonneborni</name>
    <dbReference type="NCBI Taxonomy" id="65129"/>
    <lineage>
        <taxon>Eukaryota</taxon>
        <taxon>Sar</taxon>
        <taxon>Alveolata</taxon>
        <taxon>Ciliophora</taxon>
        <taxon>Intramacronucleata</taxon>
        <taxon>Oligohymenophorea</taxon>
        <taxon>Peniculida</taxon>
        <taxon>Parameciidae</taxon>
        <taxon>Paramecium</taxon>
    </lineage>
</organism>
<comment type="caution">
    <text evidence="1">The sequence shown here is derived from an EMBL/GenBank/DDBJ whole genome shotgun (WGS) entry which is preliminary data.</text>
</comment>